<gene>
    <name evidence="2" type="ORF">CUU_1682</name>
</gene>
<dbReference type="Proteomes" id="UP000004563">
    <property type="component" value="Unassembled WGS sequence"/>
</dbReference>
<evidence type="ECO:0000256" key="1">
    <source>
        <dbReference type="SAM" id="Phobius"/>
    </source>
</evidence>
<reference evidence="2 3" key="1">
    <citation type="journal article" date="2011" name="J. Bacteriol.">
        <title>Draft genome sequence of Bacteroides vulgatus PC510, a strain isolated from human feces.</title>
        <authorList>
            <person name="Cuiv P.O."/>
            <person name="Klaassens E.S."/>
            <person name="Durkin A.S."/>
            <person name="Harkins D.M."/>
            <person name="Foster L."/>
            <person name="McCorrison J."/>
            <person name="Torralba M."/>
            <person name="Nelson K.E."/>
            <person name="Morrison M."/>
        </authorList>
    </citation>
    <scope>NUCLEOTIDE SEQUENCE [LARGE SCALE GENOMIC DNA]</scope>
    <source>
        <strain evidence="2 3">PC510</strain>
    </source>
</reference>
<accession>D4VC29</accession>
<organism evidence="2 3">
    <name type="scientific">Phocaeicola vulgatus PC510</name>
    <dbReference type="NCBI Taxonomy" id="702446"/>
    <lineage>
        <taxon>Bacteria</taxon>
        <taxon>Pseudomonadati</taxon>
        <taxon>Bacteroidota</taxon>
        <taxon>Bacteroidia</taxon>
        <taxon>Bacteroidales</taxon>
        <taxon>Bacteroidaceae</taxon>
        <taxon>Phocaeicola</taxon>
    </lineage>
</organism>
<keyword evidence="1" id="KW-0812">Transmembrane</keyword>
<evidence type="ECO:0000313" key="3">
    <source>
        <dbReference type="Proteomes" id="UP000004563"/>
    </source>
</evidence>
<dbReference type="AlphaFoldDB" id="D4VC29"/>
<protein>
    <submittedName>
        <fullName evidence="2">Uncharacterized protein</fullName>
    </submittedName>
</protein>
<keyword evidence="1" id="KW-0472">Membrane</keyword>
<evidence type="ECO:0000313" key="2">
    <source>
        <dbReference type="EMBL" id="EFG16563.1"/>
    </source>
</evidence>
<sequence>MFLFCCFLSCLCNKNKTNLQESHILDVILKYFYNSAICMFTAFAWWRKKQPVRFQPAVFLLNILKERMFLVISC</sequence>
<dbReference type="EMBL" id="ADKO01000101">
    <property type="protein sequence ID" value="EFG16563.1"/>
    <property type="molecule type" value="Genomic_DNA"/>
</dbReference>
<feature type="transmembrane region" description="Helical" evidence="1">
    <location>
        <begin position="28"/>
        <end position="46"/>
    </location>
</feature>
<keyword evidence="1" id="KW-1133">Transmembrane helix</keyword>
<comment type="caution">
    <text evidence="2">The sequence shown here is derived from an EMBL/GenBank/DDBJ whole genome shotgun (WGS) entry which is preliminary data.</text>
</comment>
<name>D4VC29_PHOVU</name>
<proteinExistence type="predicted"/>